<dbReference type="PROSITE" id="PS50110">
    <property type="entry name" value="RESPONSE_REGULATORY"/>
    <property type="match status" value="1"/>
</dbReference>
<keyword evidence="1 5" id="KW-0597">Phosphoprotein</keyword>
<dbReference type="InterPro" id="IPR058245">
    <property type="entry name" value="NreC/VraR/RcsB-like_REC"/>
</dbReference>
<feature type="modified residue" description="4-aspartylphosphate" evidence="5">
    <location>
        <position position="54"/>
    </location>
</feature>
<dbReference type="RefSeq" id="WP_218588702.1">
    <property type="nucleotide sequence ID" value="NZ_JADQDE010000003.1"/>
</dbReference>
<keyword evidence="3" id="KW-0238">DNA-binding</keyword>
<dbReference type="PANTHER" id="PTHR44688:SF16">
    <property type="entry name" value="DNA-BINDING TRANSCRIPTIONAL ACTIVATOR DEVR_DOSR"/>
    <property type="match status" value="1"/>
</dbReference>
<dbReference type="SMART" id="SM00421">
    <property type="entry name" value="HTH_LUXR"/>
    <property type="match status" value="1"/>
</dbReference>
<evidence type="ECO:0000313" key="8">
    <source>
        <dbReference type="EMBL" id="MBW0126396.1"/>
    </source>
</evidence>
<protein>
    <submittedName>
        <fullName evidence="8">Response regulator transcription factor</fullName>
    </submittedName>
</protein>
<dbReference type="CDD" id="cd17535">
    <property type="entry name" value="REC_NarL-like"/>
    <property type="match status" value="1"/>
</dbReference>
<keyword evidence="2" id="KW-0805">Transcription regulation</keyword>
<sequence>MIGVVVCDDHGIVRSGIRRILAGTDDIRVLGAASTGAELLALVAEHRPDVAVVDIRLADGSGLDLLGPVARIRPDTRVVMLSMYGARGYVEKARALGARGYVTKECLEDELIGAVRRVMEDPDFVSFRPVGQRSSGARRGATDALSAREVEVLALLASGMTNAEIADQLFLSSRTVESHRGALQRKLGVRSRAELARVARDVGLTA</sequence>
<dbReference type="Proteomes" id="UP000694300">
    <property type="component" value="Unassembled WGS sequence"/>
</dbReference>
<dbReference type="EMBL" id="JADQDF010000001">
    <property type="protein sequence ID" value="MBW0126396.1"/>
    <property type="molecule type" value="Genomic_DNA"/>
</dbReference>
<reference evidence="8 9" key="1">
    <citation type="submission" date="2020-11" db="EMBL/GenBank/DDBJ databases">
        <title>Pseudonocardia abyssalis sp. nov. and Pseudonocardia oceani sp. nov., description and phylogenomic analysis of two novel actinomycetes isolated from the deep Southern Ocean.</title>
        <authorList>
            <person name="Parra J."/>
        </authorList>
    </citation>
    <scope>NUCLEOTIDE SEQUENCE [LARGE SCALE GENOMIC DNA]</scope>
    <source>
        <strain evidence="9">KRD185</strain>
    </source>
</reference>
<evidence type="ECO:0000259" key="7">
    <source>
        <dbReference type="PROSITE" id="PS50110"/>
    </source>
</evidence>
<evidence type="ECO:0000256" key="3">
    <source>
        <dbReference type="ARBA" id="ARBA00023125"/>
    </source>
</evidence>
<evidence type="ECO:0000256" key="1">
    <source>
        <dbReference type="ARBA" id="ARBA00022553"/>
    </source>
</evidence>
<feature type="domain" description="HTH luxR-type" evidence="6">
    <location>
        <begin position="138"/>
        <end position="203"/>
    </location>
</feature>
<gene>
    <name evidence="8" type="ORF">I4I82_01625</name>
</gene>
<dbReference type="PROSITE" id="PS50043">
    <property type="entry name" value="HTH_LUXR_2"/>
    <property type="match status" value="1"/>
</dbReference>
<dbReference type="Pfam" id="PF00072">
    <property type="entry name" value="Response_reg"/>
    <property type="match status" value="1"/>
</dbReference>
<feature type="domain" description="Response regulatory" evidence="7">
    <location>
        <begin position="3"/>
        <end position="119"/>
    </location>
</feature>
<proteinExistence type="predicted"/>
<dbReference type="CDD" id="cd06170">
    <property type="entry name" value="LuxR_C_like"/>
    <property type="match status" value="1"/>
</dbReference>
<name>A0ABS6U2D1_9PSEU</name>
<keyword evidence="4" id="KW-0804">Transcription</keyword>
<organism evidence="8 9">
    <name type="scientific">Pseudonocardia oceani</name>
    <dbReference type="NCBI Taxonomy" id="2792013"/>
    <lineage>
        <taxon>Bacteria</taxon>
        <taxon>Bacillati</taxon>
        <taxon>Actinomycetota</taxon>
        <taxon>Actinomycetes</taxon>
        <taxon>Pseudonocardiales</taxon>
        <taxon>Pseudonocardiaceae</taxon>
        <taxon>Pseudonocardia</taxon>
    </lineage>
</organism>
<dbReference type="Pfam" id="PF00196">
    <property type="entry name" value="GerE"/>
    <property type="match status" value="1"/>
</dbReference>
<accession>A0ABS6U2D1</accession>
<dbReference type="InterPro" id="IPR000792">
    <property type="entry name" value="Tscrpt_reg_LuxR_C"/>
</dbReference>
<comment type="caution">
    <text evidence="8">The sequence shown here is derived from an EMBL/GenBank/DDBJ whole genome shotgun (WGS) entry which is preliminary data.</text>
</comment>
<dbReference type="PANTHER" id="PTHR44688">
    <property type="entry name" value="DNA-BINDING TRANSCRIPTIONAL ACTIVATOR DEVR_DOSR"/>
    <property type="match status" value="1"/>
</dbReference>
<keyword evidence="9" id="KW-1185">Reference proteome</keyword>
<evidence type="ECO:0000256" key="5">
    <source>
        <dbReference type="PROSITE-ProRule" id="PRU00169"/>
    </source>
</evidence>
<dbReference type="SMART" id="SM00448">
    <property type="entry name" value="REC"/>
    <property type="match status" value="1"/>
</dbReference>
<evidence type="ECO:0000256" key="4">
    <source>
        <dbReference type="ARBA" id="ARBA00023163"/>
    </source>
</evidence>
<evidence type="ECO:0000259" key="6">
    <source>
        <dbReference type="PROSITE" id="PS50043"/>
    </source>
</evidence>
<evidence type="ECO:0000313" key="9">
    <source>
        <dbReference type="Proteomes" id="UP000694300"/>
    </source>
</evidence>
<dbReference type="PROSITE" id="PS00622">
    <property type="entry name" value="HTH_LUXR_1"/>
    <property type="match status" value="1"/>
</dbReference>
<dbReference type="InterPro" id="IPR001789">
    <property type="entry name" value="Sig_transdc_resp-reg_receiver"/>
</dbReference>
<evidence type="ECO:0000256" key="2">
    <source>
        <dbReference type="ARBA" id="ARBA00023015"/>
    </source>
</evidence>